<dbReference type="InterPro" id="IPR025166">
    <property type="entry name" value="Integrase_DNA_bind_dom"/>
</dbReference>
<keyword evidence="2" id="KW-0229">DNA integration</keyword>
<evidence type="ECO:0000256" key="2">
    <source>
        <dbReference type="ARBA" id="ARBA00022908"/>
    </source>
</evidence>
<dbReference type="InterPro" id="IPR038488">
    <property type="entry name" value="Integrase_DNA-bd_sf"/>
</dbReference>
<name>A0ABX0PNH8_9BURK</name>
<evidence type="ECO:0000259" key="5">
    <source>
        <dbReference type="Pfam" id="PF13356"/>
    </source>
</evidence>
<dbReference type="PANTHER" id="PTHR30629">
    <property type="entry name" value="PROPHAGE INTEGRASE"/>
    <property type="match status" value="1"/>
</dbReference>
<feature type="region of interest" description="Disordered" evidence="4">
    <location>
        <begin position="82"/>
        <end position="103"/>
    </location>
</feature>
<gene>
    <name evidence="7" type="ORF">HAV22_30780</name>
</gene>
<dbReference type="RefSeq" id="WP_166865630.1">
    <property type="nucleotide sequence ID" value="NZ_JAAQOM010000045.1"/>
</dbReference>
<keyword evidence="8" id="KW-1185">Reference proteome</keyword>
<dbReference type="EMBL" id="JAAQOM010000045">
    <property type="protein sequence ID" value="NIA58008.1"/>
    <property type="molecule type" value="Genomic_DNA"/>
</dbReference>
<evidence type="ECO:0000313" key="7">
    <source>
        <dbReference type="EMBL" id="NIA58008.1"/>
    </source>
</evidence>
<dbReference type="Pfam" id="PF22022">
    <property type="entry name" value="Phage_int_M"/>
    <property type="match status" value="1"/>
</dbReference>
<dbReference type="InterPro" id="IPR053876">
    <property type="entry name" value="Phage_int_M"/>
</dbReference>
<dbReference type="Gene3D" id="3.30.160.390">
    <property type="entry name" value="Integrase, DNA-binding domain"/>
    <property type="match status" value="1"/>
</dbReference>
<evidence type="ECO:0000256" key="3">
    <source>
        <dbReference type="ARBA" id="ARBA00023125"/>
    </source>
</evidence>
<evidence type="ECO:0000256" key="4">
    <source>
        <dbReference type="SAM" id="MobiDB-lite"/>
    </source>
</evidence>
<evidence type="ECO:0000313" key="8">
    <source>
        <dbReference type="Proteomes" id="UP000716322"/>
    </source>
</evidence>
<dbReference type="InterPro" id="IPR010998">
    <property type="entry name" value="Integrase_recombinase_N"/>
</dbReference>
<sequence>MPKLAKPLSDAQVKRAKAEEKLVKLFDGHGLYLEVQPTGAKFWRFRYRQPNGKETTITFGPYPEVSLAEAREKRTEARRWLLEGLDPGQQRDQARRDSARASENTFRRIATEWHALKQKSWSPAYADNVLHRLEADVFPSCPVPFDHKRV</sequence>
<feature type="compositionally biased region" description="Basic and acidic residues" evidence="4">
    <location>
        <begin position="92"/>
        <end position="103"/>
    </location>
</feature>
<dbReference type="InterPro" id="IPR050808">
    <property type="entry name" value="Phage_Integrase"/>
</dbReference>
<reference evidence="7 8" key="1">
    <citation type="submission" date="2020-03" db="EMBL/GenBank/DDBJ databases">
        <title>Genome sequence of strain Massilia sp. TW-1.</title>
        <authorList>
            <person name="Chaudhary D.K."/>
        </authorList>
    </citation>
    <scope>NUCLEOTIDE SEQUENCE [LARGE SCALE GENOMIC DNA]</scope>
    <source>
        <strain evidence="7 8">TW-1</strain>
    </source>
</reference>
<proteinExistence type="inferred from homology"/>
<keyword evidence="3 7" id="KW-0238">DNA-binding</keyword>
<feature type="domain" description="Integrase DNA-binding" evidence="5">
    <location>
        <begin position="8"/>
        <end position="93"/>
    </location>
</feature>
<comment type="similarity">
    <text evidence="1">Belongs to the 'phage' integrase family.</text>
</comment>
<dbReference type="Pfam" id="PF13356">
    <property type="entry name" value="Arm-DNA-bind_3"/>
    <property type="match status" value="1"/>
</dbReference>
<dbReference type="GO" id="GO:0003677">
    <property type="term" value="F:DNA binding"/>
    <property type="evidence" value="ECO:0007669"/>
    <property type="project" value="UniProtKB-KW"/>
</dbReference>
<protein>
    <submittedName>
        <fullName evidence="7">Integrase arm-type DNA-binding domain-containing protein</fullName>
    </submittedName>
</protein>
<dbReference type="PANTHER" id="PTHR30629:SF2">
    <property type="entry name" value="PROPHAGE INTEGRASE INTS-RELATED"/>
    <property type="match status" value="1"/>
</dbReference>
<evidence type="ECO:0000256" key="1">
    <source>
        <dbReference type="ARBA" id="ARBA00008857"/>
    </source>
</evidence>
<dbReference type="Proteomes" id="UP000716322">
    <property type="component" value="Unassembled WGS sequence"/>
</dbReference>
<comment type="caution">
    <text evidence="7">The sequence shown here is derived from an EMBL/GenBank/DDBJ whole genome shotgun (WGS) entry which is preliminary data.</text>
</comment>
<dbReference type="Gene3D" id="1.10.150.130">
    <property type="match status" value="1"/>
</dbReference>
<organism evidence="7 8">
    <name type="scientific">Telluria antibiotica</name>
    <dbReference type="NCBI Taxonomy" id="2717319"/>
    <lineage>
        <taxon>Bacteria</taxon>
        <taxon>Pseudomonadati</taxon>
        <taxon>Pseudomonadota</taxon>
        <taxon>Betaproteobacteria</taxon>
        <taxon>Burkholderiales</taxon>
        <taxon>Oxalobacteraceae</taxon>
        <taxon>Telluria group</taxon>
        <taxon>Telluria</taxon>
    </lineage>
</organism>
<feature type="domain" description="Phage integrase central" evidence="6">
    <location>
        <begin position="106"/>
        <end position="140"/>
    </location>
</feature>
<evidence type="ECO:0000259" key="6">
    <source>
        <dbReference type="Pfam" id="PF22022"/>
    </source>
</evidence>
<accession>A0ABX0PNH8</accession>